<evidence type="ECO:0000259" key="3">
    <source>
        <dbReference type="Pfam" id="PF01551"/>
    </source>
</evidence>
<feature type="domain" description="M23ase beta-sheet core" evidence="3">
    <location>
        <begin position="312"/>
        <end position="404"/>
    </location>
</feature>
<dbReference type="InterPro" id="IPR050570">
    <property type="entry name" value="Cell_wall_metabolism_enzyme"/>
</dbReference>
<protein>
    <submittedName>
        <fullName evidence="4">Peptidase M23</fullName>
    </submittedName>
</protein>
<proteinExistence type="predicted"/>
<reference evidence="4" key="2">
    <citation type="submission" date="2012-02" db="EMBL/GenBank/DDBJ databases">
        <authorList>
            <person name="Genoscope - CEA"/>
        </authorList>
    </citation>
    <scope>NUCLEOTIDE SEQUENCE</scope>
</reference>
<dbReference type="PANTHER" id="PTHR21666">
    <property type="entry name" value="PEPTIDASE-RELATED"/>
    <property type="match status" value="1"/>
</dbReference>
<keyword evidence="2" id="KW-0175">Coiled coil</keyword>
<dbReference type="Pfam" id="PF01551">
    <property type="entry name" value="Peptidase_M23"/>
    <property type="match status" value="1"/>
</dbReference>
<organism evidence="4">
    <name type="scientific">uncultured Flavobacteriia bacterium</name>
    <dbReference type="NCBI Taxonomy" id="212695"/>
    <lineage>
        <taxon>Bacteria</taxon>
        <taxon>Pseudomonadati</taxon>
        <taxon>Bacteroidota</taxon>
        <taxon>Flavobacteriia</taxon>
        <taxon>environmental samples</taxon>
    </lineage>
</organism>
<dbReference type="EMBL" id="FO117574">
    <property type="protein sequence ID" value="CCF99245.1"/>
    <property type="molecule type" value="Genomic_DNA"/>
</dbReference>
<sequence length="411" mass="47193">MRFAAGFSFKIIVALLGFLVLGPNLYAQDERQQNLENQRKRLQQEIKQINKLLFSNEKQKKSVLTEVEDLSLKIDVRRRLIRVTNEQANRLTQQINVNQRTIDRQRKELEALKKDYSEMILKSYQSKSGQSRMMFLFSSENFLQAYKRFQYLKQYTNFRKKQGELIAEKTQILQQLNLDLIAQKRKKEVLVQENKEAQDTYKKEQTSQQALVKALKKKERSFVSQIKKKQKKTAEINKEIQRLIRAAIAASNKAAGKNANAKVFTLTPEDQLISDNITANKGKLPWPVEQGIVIQRYGKQPHPVVKTAMIQSNGVTIATPESSEARAVFEGKVMSIIGFKGSNPTVLIQHGNYITTYSNLGEVYVIKGQKVKAKEKIGKIFTNPETGKTELKFSVFKNSSPTNPKGWIFRM</sequence>
<name>H6RDY4_9BACT</name>
<dbReference type="AlphaFoldDB" id="H6RDY4"/>
<dbReference type="InterPro" id="IPR016047">
    <property type="entry name" value="M23ase_b-sheet_dom"/>
</dbReference>
<dbReference type="Gene3D" id="2.70.70.10">
    <property type="entry name" value="Glucose Permease (Domain IIA)"/>
    <property type="match status" value="1"/>
</dbReference>
<feature type="coiled-coil region" evidence="2">
    <location>
        <begin position="88"/>
        <end position="122"/>
    </location>
</feature>
<gene>
    <name evidence="4" type="ORF">VIS_S3ATA30032</name>
</gene>
<keyword evidence="1" id="KW-0732">Signal</keyword>
<reference evidence="4" key="1">
    <citation type="journal article" date="2012" name="Environ. Microbiol.">
        <title>Genomic content of uncultured Bacteroidetes from contrasting oceanic provinces in the North Atlantic Ocean.</title>
        <authorList>
            <person name="Gomez-Pereira P.R."/>
            <person name="Schuler M."/>
            <person name="Fuchs B.M."/>
            <person name="Bennke C."/>
            <person name="Teeling H."/>
            <person name="Waldmann J."/>
            <person name="Richter M."/>
            <person name="Barbe V."/>
            <person name="Bataille E."/>
            <person name="Glockner F.O."/>
            <person name="Amann R."/>
        </authorList>
    </citation>
    <scope>NUCLEOTIDE SEQUENCE</scope>
</reference>
<evidence type="ECO:0000256" key="2">
    <source>
        <dbReference type="SAM" id="Coils"/>
    </source>
</evidence>
<evidence type="ECO:0000313" key="4">
    <source>
        <dbReference type="EMBL" id="CCF99245.1"/>
    </source>
</evidence>
<dbReference type="InterPro" id="IPR011055">
    <property type="entry name" value="Dup_hybrid_motif"/>
</dbReference>
<dbReference type="PANTHER" id="PTHR21666:SF289">
    <property type="entry name" value="L-ALA--D-GLU ENDOPEPTIDASE"/>
    <property type="match status" value="1"/>
</dbReference>
<feature type="coiled-coil region" evidence="2">
    <location>
        <begin position="25"/>
        <end position="59"/>
    </location>
</feature>
<dbReference type="Gene3D" id="6.10.250.3150">
    <property type="match status" value="1"/>
</dbReference>
<dbReference type="GO" id="GO:0004222">
    <property type="term" value="F:metalloendopeptidase activity"/>
    <property type="evidence" value="ECO:0007669"/>
    <property type="project" value="TreeGrafter"/>
</dbReference>
<accession>H6RDY4</accession>
<dbReference type="CDD" id="cd12797">
    <property type="entry name" value="M23_peptidase"/>
    <property type="match status" value="1"/>
</dbReference>
<dbReference type="SUPFAM" id="SSF51261">
    <property type="entry name" value="Duplicated hybrid motif"/>
    <property type="match status" value="1"/>
</dbReference>
<evidence type="ECO:0000256" key="1">
    <source>
        <dbReference type="ARBA" id="ARBA00022729"/>
    </source>
</evidence>
<feature type="coiled-coil region" evidence="2">
    <location>
        <begin position="173"/>
        <end position="246"/>
    </location>
</feature>